<organism evidence="2 3">
    <name type="scientific">Anaeroselena agilis</name>
    <dbReference type="NCBI Taxonomy" id="3063788"/>
    <lineage>
        <taxon>Bacteria</taxon>
        <taxon>Bacillati</taxon>
        <taxon>Bacillota</taxon>
        <taxon>Negativicutes</taxon>
        <taxon>Acetonemataceae</taxon>
        <taxon>Anaeroselena</taxon>
    </lineage>
</organism>
<dbReference type="InterPro" id="IPR014710">
    <property type="entry name" value="RmlC-like_jellyroll"/>
</dbReference>
<comment type="caution">
    <text evidence="2">The sequence shown here is derived from an EMBL/GenBank/DDBJ whole genome shotgun (WGS) entry which is preliminary data.</text>
</comment>
<dbReference type="InterPro" id="IPR011051">
    <property type="entry name" value="RmlC_Cupin_sf"/>
</dbReference>
<keyword evidence="3" id="KW-1185">Reference proteome</keyword>
<feature type="domain" description="Cupin type-2" evidence="1">
    <location>
        <begin position="38"/>
        <end position="91"/>
    </location>
</feature>
<dbReference type="Proteomes" id="UP001254848">
    <property type="component" value="Unassembled WGS sequence"/>
</dbReference>
<dbReference type="RefSeq" id="WP_413779100.1">
    <property type="nucleotide sequence ID" value="NZ_JAUOZS010000001.1"/>
</dbReference>
<sequence length="120" mass="13579">MAETRKYVYSIRDIPPVPLTDKVNTRFLLGDNVLMSFIEQPPGAVFPIHAHDCEQILIILEGSNEQIVDGETYHMEAGDVCVHPANVPHGGETKTGFKGIDIFSPPRQDYVERIKKYQRQ</sequence>
<name>A0ABU3NUU3_9FIRM</name>
<dbReference type="InterPro" id="IPR052535">
    <property type="entry name" value="Bacilysin_H2HPP_isomerase"/>
</dbReference>
<evidence type="ECO:0000313" key="3">
    <source>
        <dbReference type="Proteomes" id="UP001254848"/>
    </source>
</evidence>
<evidence type="ECO:0000259" key="1">
    <source>
        <dbReference type="Pfam" id="PF07883"/>
    </source>
</evidence>
<dbReference type="Gene3D" id="2.60.120.10">
    <property type="entry name" value="Jelly Rolls"/>
    <property type="match status" value="1"/>
</dbReference>
<dbReference type="SUPFAM" id="SSF51182">
    <property type="entry name" value="RmlC-like cupins"/>
    <property type="match status" value="1"/>
</dbReference>
<protein>
    <submittedName>
        <fullName evidence="2">Cupin domain-containing protein</fullName>
    </submittedName>
</protein>
<evidence type="ECO:0000313" key="2">
    <source>
        <dbReference type="EMBL" id="MDT8900562.1"/>
    </source>
</evidence>
<gene>
    <name evidence="2" type="ORF">Q4T40_04825</name>
</gene>
<dbReference type="InterPro" id="IPR013096">
    <property type="entry name" value="Cupin_2"/>
</dbReference>
<dbReference type="CDD" id="cd02238">
    <property type="entry name" value="cupin_KdgF"/>
    <property type="match status" value="1"/>
</dbReference>
<dbReference type="PANTHER" id="PTHR40112">
    <property type="entry name" value="H2HPP ISOMERASE"/>
    <property type="match status" value="1"/>
</dbReference>
<reference evidence="2 3" key="1">
    <citation type="submission" date="2023-07" db="EMBL/GenBank/DDBJ databases">
        <title>The novel representative of Negativicutes class, Anaeroselena agilis gen. nov. sp. nov.</title>
        <authorList>
            <person name="Prokofeva M.I."/>
            <person name="Elcheninov A.G."/>
            <person name="Klyukina A."/>
            <person name="Kublanov I.V."/>
            <person name="Frolov E.N."/>
            <person name="Podosokorskaya O.A."/>
        </authorList>
    </citation>
    <scope>NUCLEOTIDE SEQUENCE [LARGE SCALE GENOMIC DNA]</scope>
    <source>
        <strain evidence="2 3">4137-cl</strain>
    </source>
</reference>
<accession>A0ABU3NUU3</accession>
<proteinExistence type="predicted"/>
<dbReference type="EMBL" id="JAUOZS010000001">
    <property type="protein sequence ID" value="MDT8900562.1"/>
    <property type="molecule type" value="Genomic_DNA"/>
</dbReference>
<dbReference type="PANTHER" id="PTHR40112:SF1">
    <property type="entry name" value="H2HPP ISOMERASE"/>
    <property type="match status" value="1"/>
</dbReference>
<dbReference type="Pfam" id="PF07883">
    <property type="entry name" value="Cupin_2"/>
    <property type="match status" value="1"/>
</dbReference>